<keyword evidence="2" id="KW-1185">Reference proteome</keyword>
<dbReference type="GeneID" id="3837299"/>
<gene>
    <name evidence="1" type="primary">13.1</name>
</gene>
<dbReference type="KEGG" id="vg:3837299"/>
<reference evidence="1 2" key="1">
    <citation type="journal article" date="2006" name="Mol. Microbiol.">
        <title>Evolution of bacteriophages infecting encapsulated bacteria: lessons from Escherichia coli K1-specific phages.</title>
        <authorList>
            <person name="Stummeyer K."/>
            <person name="Schwarzer D."/>
            <person name="Claus H."/>
            <person name="Vogel U."/>
            <person name="Gerardy-Schahn R."/>
            <person name="Muhlenhoff M."/>
        </authorList>
    </citation>
    <scope>NUCLEOTIDE SEQUENCE</scope>
</reference>
<dbReference type="EMBL" id="AM084415">
    <property type="protein sequence ID" value="CAJ29418.1"/>
    <property type="molecule type" value="Genomic_DNA"/>
</dbReference>
<sequence length="125" mass="14019">MKYANAQMSMELATIYLLSLTPLTFFTQRDEEIARQYGVSLLSLVIGRLASRKTFLTLEETVMTRQASSGLALTRLLLSKRFPWVTGIQLSKCSMIMDGKVLNLTIPSKRISMSMAYYPSLGVGR</sequence>
<protein>
    <submittedName>
        <fullName evidence="1">Gp13.1 protein</fullName>
    </submittedName>
</protein>
<evidence type="ECO:0000313" key="1">
    <source>
        <dbReference type="EMBL" id="CAJ29418.1"/>
    </source>
</evidence>
<dbReference type="Proteomes" id="UP000001154">
    <property type="component" value="Segment"/>
</dbReference>
<organism evidence="1 2">
    <name type="scientific">Escherichia phage K1E</name>
    <name type="common">Bacteriophage K1E</name>
    <dbReference type="NCBI Taxonomy" id="344022"/>
    <lineage>
        <taxon>Viruses</taxon>
        <taxon>Duplodnaviria</taxon>
        <taxon>Heunggongvirae</taxon>
        <taxon>Uroviricota</taxon>
        <taxon>Caudoviricetes</taxon>
        <taxon>Autographivirales</taxon>
        <taxon>Autosignataviridae</taxon>
        <taxon>Molineuxvirinae</taxon>
        <taxon>Vectrevirus</taxon>
    </lineage>
</organism>
<proteinExistence type="predicted"/>
<dbReference type="RefSeq" id="YP_424987.1">
    <property type="nucleotide sequence ID" value="NC_007637.1"/>
</dbReference>
<name>Q2WC13_BPK1E</name>
<evidence type="ECO:0000313" key="2">
    <source>
        <dbReference type="Proteomes" id="UP000001154"/>
    </source>
</evidence>
<organismHost>
    <name type="scientific">Escherichia coli</name>
    <dbReference type="NCBI Taxonomy" id="562"/>
</organismHost>
<accession>Q2WC13</accession>